<proteinExistence type="inferred from homology"/>
<evidence type="ECO:0000256" key="5">
    <source>
        <dbReference type="ARBA" id="ARBA00022598"/>
    </source>
</evidence>
<dbReference type="EC" id="6.3.4.13" evidence="4"/>
<evidence type="ECO:0000256" key="8">
    <source>
        <dbReference type="ARBA" id="ARBA00022840"/>
    </source>
</evidence>
<evidence type="ECO:0000256" key="9">
    <source>
        <dbReference type="ARBA" id="ARBA00038345"/>
    </source>
</evidence>
<feature type="non-terminal residue" evidence="14">
    <location>
        <position position="1"/>
    </location>
</feature>
<dbReference type="InterPro" id="IPR020559">
    <property type="entry name" value="PRibGlycinamide_synth_CS"/>
</dbReference>
<evidence type="ECO:0000256" key="10">
    <source>
        <dbReference type="ARBA" id="ARBA00042242"/>
    </source>
</evidence>
<dbReference type="GO" id="GO:0004637">
    <property type="term" value="F:phosphoribosylamine-glycine ligase activity"/>
    <property type="evidence" value="ECO:0007669"/>
    <property type="project" value="UniProtKB-EC"/>
</dbReference>
<comment type="cofactor">
    <cofactor evidence="1">
        <name>Mn(2+)</name>
        <dbReference type="ChEBI" id="CHEBI:29035"/>
    </cofactor>
</comment>
<dbReference type="Gene3D" id="3.30.470.20">
    <property type="entry name" value="ATP-grasp fold, B domain"/>
    <property type="match status" value="1"/>
</dbReference>
<dbReference type="SUPFAM" id="SSF51246">
    <property type="entry name" value="Rudiment single hybrid motif"/>
    <property type="match status" value="1"/>
</dbReference>
<accession>A0A971M4J6</accession>
<dbReference type="SUPFAM" id="SSF52440">
    <property type="entry name" value="PreATP-grasp domain"/>
    <property type="match status" value="1"/>
</dbReference>
<dbReference type="PROSITE" id="PS50975">
    <property type="entry name" value="ATP_GRASP"/>
    <property type="match status" value="1"/>
</dbReference>
<dbReference type="SUPFAM" id="SSF56059">
    <property type="entry name" value="Glutathione synthetase ATP-binding domain-like"/>
    <property type="match status" value="1"/>
</dbReference>
<dbReference type="InterPro" id="IPR011054">
    <property type="entry name" value="Rudment_hybrid_motif"/>
</dbReference>
<evidence type="ECO:0000259" key="13">
    <source>
        <dbReference type="PROSITE" id="PS50975"/>
    </source>
</evidence>
<dbReference type="SMART" id="SM01209">
    <property type="entry name" value="GARS_A"/>
    <property type="match status" value="1"/>
</dbReference>
<keyword evidence="8 12" id="KW-0067">ATP-binding</keyword>
<protein>
    <recommendedName>
        <fullName evidence="4">phosphoribosylamine--glycine ligase</fullName>
        <ecNumber evidence="4">6.3.4.13</ecNumber>
    </recommendedName>
    <alternativeName>
        <fullName evidence="10">Glycinamide ribonucleotide synthetase</fullName>
    </alternativeName>
    <alternativeName>
        <fullName evidence="11">Phosphoribosylglycinamide synthetase</fullName>
    </alternativeName>
</protein>
<dbReference type="Gene3D" id="3.40.50.20">
    <property type="match status" value="1"/>
</dbReference>
<name>A0A971M4J6_9BACT</name>
<evidence type="ECO:0000256" key="6">
    <source>
        <dbReference type="ARBA" id="ARBA00022741"/>
    </source>
</evidence>
<evidence type="ECO:0000256" key="2">
    <source>
        <dbReference type="ARBA" id="ARBA00001946"/>
    </source>
</evidence>
<dbReference type="AlphaFoldDB" id="A0A971M4J6"/>
<evidence type="ECO:0000256" key="4">
    <source>
        <dbReference type="ARBA" id="ARBA00013255"/>
    </source>
</evidence>
<dbReference type="Pfam" id="PF01071">
    <property type="entry name" value="GARS_A"/>
    <property type="match status" value="1"/>
</dbReference>
<dbReference type="GO" id="GO:0006164">
    <property type="term" value="P:purine nucleotide biosynthetic process"/>
    <property type="evidence" value="ECO:0007669"/>
    <property type="project" value="UniProtKB-KW"/>
</dbReference>
<evidence type="ECO:0000313" key="14">
    <source>
        <dbReference type="EMBL" id="NLW35640.1"/>
    </source>
</evidence>
<dbReference type="PANTHER" id="PTHR43472:SF1">
    <property type="entry name" value="PHOSPHORIBOSYLAMINE--GLYCINE LIGASE, CHLOROPLASTIC"/>
    <property type="match status" value="1"/>
</dbReference>
<keyword evidence="7" id="KW-0658">Purine biosynthesis</keyword>
<dbReference type="InterPro" id="IPR013815">
    <property type="entry name" value="ATP_grasp_subdomain_1"/>
</dbReference>
<dbReference type="PROSITE" id="PS00184">
    <property type="entry name" value="GARS"/>
    <property type="match status" value="1"/>
</dbReference>
<comment type="caution">
    <text evidence="14">The sequence shown here is derived from an EMBL/GenBank/DDBJ whole genome shotgun (WGS) entry which is preliminary data.</text>
</comment>
<evidence type="ECO:0000256" key="12">
    <source>
        <dbReference type="PROSITE-ProRule" id="PRU00409"/>
    </source>
</evidence>
<dbReference type="GO" id="GO:0009113">
    <property type="term" value="P:purine nucleobase biosynthetic process"/>
    <property type="evidence" value="ECO:0007669"/>
    <property type="project" value="InterPro"/>
</dbReference>
<dbReference type="InterPro" id="IPR020561">
    <property type="entry name" value="PRibGlycinamid_synth_ATP-grasp"/>
</dbReference>
<keyword evidence="5 14" id="KW-0436">Ligase</keyword>
<gene>
    <name evidence="14" type="primary">purD</name>
    <name evidence="14" type="ORF">GXY80_09205</name>
</gene>
<dbReference type="Pfam" id="PF02843">
    <property type="entry name" value="GARS_C"/>
    <property type="match status" value="1"/>
</dbReference>
<comment type="cofactor">
    <cofactor evidence="2">
        <name>Mg(2+)</name>
        <dbReference type="ChEBI" id="CHEBI:18420"/>
    </cofactor>
</comment>
<comment type="similarity">
    <text evidence="9">Belongs to the GARS family.</text>
</comment>
<dbReference type="GO" id="GO:0005524">
    <property type="term" value="F:ATP binding"/>
    <property type="evidence" value="ECO:0007669"/>
    <property type="project" value="UniProtKB-UniRule"/>
</dbReference>
<comment type="pathway">
    <text evidence="3">Purine metabolism; IMP biosynthesis via de novo pathway; N(1)-(5-phospho-D-ribosyl)glycinamide from 5-phospho-alpha-D-ribose 1-diphosphate: step 2/2.</text>
</comment>
<dbReference type="InterPro" id="IPR000115">
    <property type="entry name" value="PRibGlycinamide_synth"/>
</dbReference>
<evidence type="ECO:0000256" key="11">
    <source>
        <dbReference type="ARBA" id="ARBA00042864"/>
    </source>
</evidence>
<dbReference type="Gene3D" id="3.90.600.10">
    <property type="entry name" value="Phosphoribosylglycinamide synthetase, C-terminal domain"/>
    <property type="match status" value="1"/>
</dbReference>
<dbReference type="InterPro" id="IPR020560">
    <property type="entry name" value="PRibGlycinamide_synth_C-dom"/>
</dbReference>
<dbReference type="FunFam" id="3.90.600.10:FF:000001">
    <property type="entry name" value="Trifunctional purine biosynthetic protein adenosine-3"/>
    <property type="match status" value="1"/>
</dbReference>
<dbReference type="SMART" id="SM01210">
    <property type="entry name" value="GARS_C"/>
    <property type="match status" value="1"/>
</dbReference>
<dbReference type="Proteomes" id="UP000777265">
    <property type="component" value="Unassembled WGS sequence"/>
</dbReference>
<evidence type="ECO:0000256" key="3">
    <source>
        <dbReference type="ARBA" id="ARBA00005174"/>
    </source>
</evidence>
<dbReference type="Gene3D" id="3.30.1490.20">
    <property type="entry name" value="ATP-grasp fold, A domain"/>
    <property type="match status" value="1"/>
</dbReference>
<dbReference type="InterPro" id="IPR037123">
    <property type="entry name" value="PRibGlycinamide_synth_C_sf"/>
</dbReference>
<organism evidence="14 15">
    <name type="scientific">Syntrophorhabdus aromaticivorans</name>
    <dbReference type="NCBI Taxonomy" id="328301"/>
    <lineage>
        <taxon>Bacteria</taxon>
        <taxon>Pseudomonadati</taxon>
        <taxon>Thermodesulfobacteriota</taxon>
        <taxon>Syntrophorhabdia</taxon>
        <taxon>Syntrophorhabdales</taxon>
        <taxon>Syntrophorhabdaceae</taxon>
        <taxon>Syntrophorhabdus</taxon>
    </lineage>
</organism>
<dbReference type="Pfam" id="PF02844">
    <property type="entry name" value="GARS_N"/>
    <property type="match status" value="1"/>
</dbReference>
<evidence type="ECO:0000256" key="1">
    <source>
        <dbReference type="ARBA" id="ARBA00001936"/>
    </source>
</evidence>
<sequence length="378" mass="41299">GFSKQEHVDLVVVGPENPLASGIVDRFEEEGIPIFGPCWKGAQIEASKVFAKELMSKHHIPTADFRVFHDYDDAVGYMKTIQPPFVIKADGLCAGKGAYVIREQSEGEDVLRDLMLNLIHGDAGKRTIIEQFLSGVEASYLAFTDGVSMLPLLPSQDHKPLLDGDEGPNTGGMGAYTPIPFMDTGLENVVNEDIMKKTITALSSEGAPYKGVLYGGLMISRDNRPYVIEFNARLGDPETQPILFKMESDIAPILLGCVEGNLSHTRNIEWRDGVSICVVLASKGYPDQPEKGKVIKGLQDLANRKDVMVFHAGTKKIGNEFYTSGGRVLGVTAIGNDYRDATRKVYDAVSCIQFEGMYYRKDIGKKALTGGNNSGKNI</sequence>
<reference evidence="14" key="2">
    <citation type="submission" date="2020-01" db="EMBL/GenBank/DDBJ databases">
        <authorList>
            <person name="Campanaro S."/>
        </authorList>
    </citation>
    <scope>NUCLEOTIDE SEQUENCE</scope>
    <source>
        <strain evidence="14">AS06rmzACSIP_7</strain>
    </source>
</reference>
<evidence type="ECO:0000256" key="7">
    <source>
        <dbReference type="ARBA" id="ARBA00022755"/>
    </source>
</evidence>
<dbReference type="EMBL" id="JAAYEE010000155">
    <property type="protein sequence ID" value="NLW35640.1"/>
    <property type="molecule type" value="Genomic_DNA"/>
</dbReference>
<dbReference type="GO" id="GO:0046872">
    <property type="term" value="F:metal ion binding"/>
    <property type="evidence" value="ECO:0007669"/>
    <property type="project" value="InterPro"/>
</dbReference>
<dbReference type="InterPro" id="IPR011761">
    <property type="entry name" value="ATP-grasp"/>
</dbReference>
<evidence type="ECO:0000313" key="15">
    <source>
        <dbReference type="Proteomes" id="UP000777265"/>
    </source>
</evidence>
<dbReference type="NCBIfam" id="TIGR00877">
    <property type="entry name" value="purD"/>
    <property type="match status" value="1"/>
</dbReference>
<dbReference type="InterPro" id="IPR016185">
    <property type="entry name" value="PreATP-grasp_dom_sf"/>
</dbReference>
<reference evidence="14" key="1">
    <citation type="journal article" date="2020" name="Biotechnol. Biofuels">
        <title>New insights from the biogas microbiome by comprehensive genome-resolved metagenomics of nearly 1600 species originating from multiple anaerobic digesters.</title>
        <authorList>
            <person name="Campanaro S."/>
            <person name="Treu L."/>
            <person name="Rodriguez-R L.M."/>
            <person name="Kovalovszki A."/>
            <person name="Ziels R.M."/>
            <person name="Maus I."/>
            <person name="Zhu X."/>
            <person name="Kougias P.G."/>
            <person name="Basile A."/>
            <person name="Luo G."/>
            <person name="Schluter A."/>
            <person name="Konstantinidis K.T."/>
            <person name="Angelidaki I."/>
        </authorList>
    </citation>
    <scope>NUCLEOTIDE SEQUENCE</scope>
    <source>
        <strain evidence="14">AS06rmzACSIP_7</strain>
    </source>
</reference>
<feature type="domain" description="ATP-grasp" evidence="13">
    <location>
        <begin position="52"/>
        <end position="259"/>
    </location>
</feature>
<dbReference type="InterPro" id="IPR020562">
    <property type="entry name" value="PRibGlycinamide_synth_N"/>
</dbReference>
<keyword evidence="6 12" id="KW-0547">Nucleotide-binding</keyword>
<dbReference type="PANTHER" id="PTHR43472">
    <property type="entry name" value="PHOSPHORIBOSYLAMINE--GLYCINE LIGASE"/>
    <property type="match status" value="1"/>
</dbReference>